<dbReference type="Pfam" id="PF02852">
    <property type="entry name" value="Pyr_redox_dim"/>
    <property type="match status" value="1"/>
</dbReference>
<dbReference type="Gene3D" id="3.50.50.60">
    <property type="entry name" value="FAD/NAD(P)-binding domain"/>
    <property type="match status" value="2"/>
</dbReference>
<evidence type="ECO:0000256" key="5">
    <source>
        <dbReference type="ARBA" id="ARBA00022827"/>
    </source>
</evidence>
<feature type="binding site" evidence="12">
    <location>
        <position position="55"/>
    </location>
    <ligand>
        <name>FAD</name>
        <dbReference type="ChEBI" id="CHEBI:57692"/>
    </ligand>
</feature>
<keyword evidence="5 12" id="KW-0274">FAD</keyword>
<dbReference type="EMBL" id="CP026513">
    <property type="protein sequence ID" value="AZP36177.1"/>
    <property type="molecule type" value="Genomic_DNA"/>
</dbReference>
<dbReference type="NCBIfam" id="TIGR01350">
    <property type="entry name" value="lipoamide_DH"/>
    <property type="match status" value="1"/>
</dbReference>
<dbReference type="PRINTS" id="PR00368">
    <property type="entry name" value="FADPNR"/>
</dbReference>
<dbReference type="KEGG" id="aade:C3B56_00053"/>
<dbReference type="GO" id="GO:0004148">
    <property type="term" value="F:dihydrolipoyl dehydrogenase (NADH) activity"/>
    <property type="evidence" value="ECO:0007669"/>
    <property type="project" value="UniProtKB-EC"/>
</dbReference>
<dbReference type="SUPFAM" id="SSF51905">
    <property type="entry name" value="FAD/NAD(P)-binding domain"/>
    <property type="match status" value="1"/>
</dbReference>
<feature type="binding site" evidence="12">
    <location>
        <begin position="146"/>
        <end position="148"/>
    </location>
    <ligand>
        <name>FAD</name>
        <dbReference type="ChEBI" id="CHEBI:57692"/>
    </ligand>
</feature>
<dbReference type="EC" id="1.8.1.4" evidence="2 14"/>
<dbReference type="InterPro" id="IPR006258">
    <property type="entry name" value="Lipoamide_DH"/>
</dbReference>
<organism evidence="17 18">
    <name type="scientific">Candidatus Annandia adelgestsuga</name>
    <dbReference type="NCBI Taxonomy" id="1302411"/>
    <lineage>
        <taxon>Bacteria</taxon>
        <taxon>Pseudomonadati</taxon>
        <taxon>Pseudomonadota</taxon>
        <taxon>Gammaproteobacteria</taxon>
        <taxon>Enterobacterales</taxon>
        <taxon>Enterobacteriaceae</taxon>
        <taxon>Candidatus Annandia</taxon>
    </lineage>
</organism>
<evidence type="ECO:0000256" key="7">
    <source>
        <dbReference type="ARBA" id="ARBA00023027"/>
    </source>
</evidence>
<dbReference type="GO" id="GO:0050660">
    <property type="term" value="F:flavin adenine dinucleotide binding"/>
    <property type="evidence" value="ECO:0007669"/>
    <property type="project" value="InterPro"/>
</dbReference>
<dbReference type="PANTHER" id="PTHR22912:SF160">
    <property type="entry name" value="DIHYDROLIPOYL DEHYDROGENASE"/>
    <property type="match status" value="1"/>
</dbReference>
<dbReference type="PRINTS" id="PR00411">
    <property type="entry name" value="PNDRDTASEI"/>
</dbReference>
<accession>A0A3S9J7F3</accession>
<keyword evidence="9 14" id="KW-0676">Redox-active center</keyword>
<dbReference type="Proteomes" id="UP000274458">
    <property type="component" value="Chromosome"/>
</dbReference>
<evidence type="ECO:0000256" key="12">
    <source>
        <dbReference type="PIRSR" id="PIRSR000350-3"/>
    </source>
</evidence>
<feature type="disulfide bond" description="Redox-active" evidence="13">
    <location>
        <begin position="46"/>
        <end position="51"/>
    </location>
</feature>
<gene>
    <name evidence="17" type="primary">lpdA</name>
    <name evidence="17" type="ORF">C3B56_00053</name>
</gene>
<dbReference type="Gene3D" id="3.30.390.30">
    <property type="match status" value="1"/>
</dbReference>
<dbReference type="SUPFAM" id="SSF55424">
    <property type="entry name" value="FAD/NAD-linked reductases, dimerisation (C-terminal) domain"/>
    <property type="match status" value="1"/>
</dbReference>
<evidence type="ECO:0000256" key="4">
    <source>
        <dbReference type="ARBA" id="ARBA00022630"/>
    </source>
</evidence>
<dbReference type="OrthoDB" id="9800167at2"/>
<evidence type="ECO:0000259" key="16">
    <source>
        <dbReference type="Pfam" id="PF07992"/>
    </source>
</evidence>
<evidence type="ECO:0000256" key="1">
    <source>
        <dbReference type="ARBA" id="ARBA00007532"/>
    </source>
</evidence>
<keyword evidence="7 12" id="KW-0520">NAD</keyword>
<evidence type="ECO:0000256" key="10">
    <source>
        <dbReference type="ARBA" id="ARBA00049187"/>
    </source>
</evidence>
<feature type="binding site" evidence="12">
    <location>
        <begin position="182"/>
        <end position="189"/>
    </location>
    <ligand>
        <name>NAD(+)</name>
        <dbReference type="ChEBI" id="CHEBI:57540"/>
    </ligand>
</feature>
<feature type="domain" description="Pyridine nucleotide-disulphide oxidoreductase dimerisation" evidence="15">
    <location>
        <begin position="347"/>
        <end position="452"/>
    </location>
</feature>
<comment type="catalytic activity">
    <reaction evidence="10 14">
        <text>N(6)-[(R)-dihydrolipoyl]-L-lysyl-[protein] + NAD(+) = N(6)-[(R)-lipoyl]-L-lysyl-[protein] + NADH + H(+)</text>
        <dbReference type="Rhea" id="RHEA:15045"/>
        <dbReference type="Rhea" id="RHEA-COMP:10474"/>
        <dbReference type="Rhea" id="RHEA-COMP:10475"/>
        <dbReference type="ChEBI" id="CHEBI:15378"/>
        <dbReference type="ChEBI" id="CHEBI:57540"/>
        <dbReference type="ChEBI" id="CHEBI:57945"/>
        <dbReference type="ChEBI" id="CHEBI:83099"/>
        <dbReference type="ChEBI" id="CHEBI:83100"/>
        <dbReference type="EC" id="1.8.1.4"/>
    </reaction>
</comment>
<evidence type="ECO:0000256" key="9">
    <source>
        <dbReference type="ARBA" id="ARBA00023284"/>
    </source>
</evidence>
<evidence type="ECO:0000256" key="8">
    <source>
        <dbReference type="ARBA" id="ARBA00023157"/>
    </source>
</evidence>
<dbReference type="PROSITE" id="PS00076">
    <property type="entry name" value="PYRIDINE_REDOX_1"/>
    <property type="match status" value="1"/>
</dbReference>
<keyword evidence="4 14" id="KW-0285">Flavoprotein</keyword>
<dbReference type="InterPro" id="IPR016156">
    <property type="entry name" value="FAD/NAD-linked_Rdtase_dimer_sf"/>
</dbReference>
<evidence type="ECO:0000256" key="14">
    <source>
        <dbReference type="RuleBase" id="RU003692"/>
    </source>
</evidence>
<dbReference type="InterPro" id="IPR001100">
    <property type="entry name" value="Pyr_nuc-diS_OxRdtase"/>
</dbReference>
<feature type="domain" description="FAD/NAD(P)-binding" evidence="16">
    <location>
        <begin position="9"/>
        <end position="328"/>
    </location>
</feature>
<dbReference type="PIRSF" id="PIRSF000350">
    <property type="entry name" value="Mercury_reductase_MerA"/>
    <property type="match status" value="1"/>
</dbReference>
<comment type="miscellaneous">
    <text evidence="14">The active site is a redox-active disulfide bond.</text>
</comment>
<dbReference type="InterPro" id="IPR036188">
    <property type="entry name" value="FAD/NAD-bd_sf"/>
</dbReference>
<evidence type="ECO:0000259" key="15">
    <source>
        <dbReference type="Pfam" id="PF02852"/>
    </source>
</evidence>
<keyword evidence="8" id="KW-1015">Disulfide bond</keyword>
<dbReference type="RefSeq" id="WP_126071445.1">
    <property type="nucleotide sequence ID" value="NZ_CP026513.1"/>
</dbReference>
<keyword evidence="6 14" id="KW-0560">Oxidoreductase</keyword>
<evidence type="ECO:0000256" key="11">
    <source>
        <dbReference type="PIRSR" id="PIRSR000350-2"/>
    </source>
</evidence>
<dbReference type="AlphaFoldDB" id="A0A3S9J7F3"/>
<keyword evidence="12" id="KW-0547">Nucleotide-binding</keyword>
<evidence type="ECO:0000256" key="13">
    <source>
        <dbReference type="PIRSR" id="PIRSR000350-4"/>
    </source>
</evidence>
<reference evidence="17 18" key="1">
    <citation type="journal article" date="2018" name="Genome Biol. Evol.">
        <title>Partnering With a Pest: Genomes of Hemlock Woolly Adelgid Symbionts Reveal Atypical Nutritional Provisioning Patterns in Dual-Obligate Bacteria.</title>
        <authorList>
            <person name="Weglarz K.M."/>
            <person name="Havill N.P."/>
            <person name="Burke G.R."/>
            <person name="von Dohlen C.D."/>
        </authorList>
    </citation>
    <scope>NUCLEOTIDE SEQUENCE [LARGE SCALE GENOMIC DNA]</scope>
    <source>
        <strain evidence="17">ENA</strain>
    </source>
</reference>
<dbReference type="PANTHER" id="PTHR22912">
    <property type="entry name" value="DISULFIDE OXIDOREDUCTASE"/>
    <property type="match status" value="1"/>
</dbReference>
<protein>
    <recommendedName>
        <fullName evidence="3 14">Dihydrolipoyl dehydrogenase</fullName>
        <ecNumber evidence="2 14">1.8.1.4</ecNumber>
    </recommendedName>
</protein>
<evidence type="ECO:0000256" key="6">
    <source>
        <dbReference type="ARBA" id="ARBA00023002"/>
    </source>
</evidence>
<evidence type="ECO:0000256" key="3">
    <source>
        <dbReference type="ARBA" id="ARBA00016961"/>
    </source>
</evidence>
<evidence type="ECO:0000256" key="2">
    <source>
        <dbReference type="ARBA" id="ARBA00012608"/>
    </source>
</evidence>
<evidence type="ECO:0000313" key="18">
    <source>
        <dbReference type="Proteomes" id="UP000274458"/>
    </source>
</evidence>
<name>A0A3S9J7F3_9ENTR</name>
<feature type="binding site" evidence="12">
    <location>
        <position position="272"/>
    </location>
    <ligand>
        <name>NAD(+)</name>
        <dbReference type="ChEBI" id="CHEBI:57540"/>
    </ligand>
</feature>
<feature type="binding site" evidence="12">
    <location>
        <position position="313"/>
    </location>
    <ligand>
        <name>FAD</name>
        <dbReference type="ChEBI" id="CHEBI:57692"/>
    </ligand>
</feature>
<dbReference type="InterPro" id="IPR023753">
    <property type="entry name" value="FAD/NAD-binding_dom"/>
</dbReference>
<dbReference type="InterPro" id="IPR004099">
    <property type="entry name" value="Pyr_nucl-diS_OxRdtase_dimer"/>
</dbReference>
<feature type="binding site" evidence="12">
    <location>
        <begin position="319"/>
        <end position="322"/>
    </location>
    <ligand>
        <name>FAD</name>
        <dbReference type="ChEBI" id="CHEBI:57692"/>
    </ligand>
</feature>
<feature type="binding site" evidence="12">
    <location>
        <position position="205"/>
    </location>
    <ligand>
        <name>NAD(+)</name>
        <dbReference type="ChEBI" id="CHEBI:57540"/>
    </ligand>
</feature>
<evidence type="ECO:0000313" key="17">
    <source>
        <dbReference type="EMBL" id="AZP36177.1"/>
    </source>
</evidence>
<comment type="cofactor">
    <cofactor evidence="12 14">
        <name>FAD</name>
        <dbReference type="ChEBI" id="CHEBI:57692"/>
    </cofactor>
    <text evidence="12 14">Binds 1 FAD per subunit.</text>
</comment>
<dbReference type="InterPro" id="IPR012999">
    <property type="entry name" value="Pyr_OxRdtase_I_AS"/>
</dbReference>
<dbReference type="FunFam" id="3.30.390.30:FF:000001">
    <property type="entry name" value="Dihydrolipoyl dehydrogenase"/>
    <property type="match status" value="1"/>
</dbReference>
<sequence>MNEILLKTEIVVIGSGPSGYSAAFRCADLNYKTFLIEKYKNLGGVCLNVGCIPSKTLLHIVKLILDIKYYAKYKIINNSCNINIKELILFKEKIIKKISNNILNMAKKRNIKIIYGIAEFINNNSLKIKKKNENIIINFNHAIIATGSKPIKYNNLNYDDFIWNSTNSLNIPNIPKKMLIVGGGVIGLEMGTIYYSLGSEIDIIERSSQILPSLDSDVIKHFLKINKSKFNFMLNTKIISIEKCKKGVNVVIKDKKKKKKKIFYNSVLISIGRKPNIKNLKIDNTDIKLNKNGYIKVNNQMKTNVPNIYAIGDVVGQPMLAHKGIHEGHIVAEIISGKKYYFDPLVIPSVSYTNPEIAWVGITEKEAKIKGIDCKVSIFPWKASGRAILSNCDDGITKLIFDKKSKKIIGGIIVGEHADELLSEITLAIEMGCDSEDISLIIHPHPTLSESIGLSSDIFNGTITDLLNFKKKY</sequence>
<dbReference type="GO" id="GO:0006103">
    <property type="term" value="P:2-oxoglutarate metabolic process"/>
    <property type="evidence" value="ECO:0007669"/>
    <property type="project" value="TreeGrafter"/>
</dbReference>
<dbReference type="GO" id="GO:0006979">
    <property type="term" value="P:response to oxidative stress"/>
    <property type="evidence" value="ECO:0007669"/>
    <property type="project" value="UniProtKB-ARBA"/>
</dbReference>
<proteinExistence type="inferred from homology"/>
<feature type="active site" description="Proton acceptor" evidence="11">
    <location>
        <position position="445"/>
    </location>
</feature>
<comment type="similarity">
    <text evidence="1 14">Belongs to the class-I pyridine nucleotide-disulfide oxidoreductase family.</text>
</comment>
<keyword evidence="18" id="KW-1185">Reference proteome</keyword>
<dbReference type="InterPro" id="IPR050151">
    <property type="entry name" value="Class-I_Pyr_Nuc-Dis_Oxidored"/>
</dbReference>
<dbReference type="Pfam" id="PF07992">
    <property type="entry name" value="Pyr_redox_2"/>
    <property type="match status" value="1"/>
</dbReference>